<dbReference type="SUPFAM" id="SSF55811">
    <property type="entry name" value="Nudix"/>
    <property type="match status" value="1"/>
</dbReference>
<reference evidence="10" key="1">
    <citation type="submission" date="2021-01" db="EMBL/GenBank/DDBJ databases">
        <authorList>
            <person name="Corre E."/>
            <person name="Pelletier E."/>
            <person name="Niang G."/>
            <person name="Scheremetjew M."/>
            <person name="Finn R."/>
            <person name="Kale V."/>
            <person name="Holt S."/>
            <person name="Cochrane G."/>
            <person name="Meng A."/>
            <person name="Brown T."/>
            <person name="Cohen L."/>
        </authorList>
    </citation>
    <scope>NUCLEOTIDE SEQUENCE</scope>
    <source>
        <strain evidence="10">Clade-A-BCC118000</strain>
    </source>
</reference>
<dbReference type="CDD" id="cd04661">
    <property type="entry name" value="NUDIX_MRP_L46"/>
    <property type="match status" value="1"/>
</dbReference>
<dbReference type="GO" id="GO:0003735">
    <property type="term" value="F:structural constituent of ribosome"/>
    <property type="evidence" value="ECO:0007669"/>
    <property type="project" value="InterPro"/>
</dbReference>
<dbReference type="InterPro" id="IPR015797">
    <property type="entry name" value="NUDIX_hydrolase-like_dom_sf"/>
</dbReference>
<dbReference type="PANTHER" id="PTHR13124:SF12">
    <property type="entry name" value="LARGE RIBOSOMAL SUBUNIT PROTEIN ML46"/>
    <property type="match status" value="1"/>
</dbReference>
<comment type="similarity">
    <text evidence="2">Belongs to the mitochondrion-specific ribosomal protein mL46 family.</text>
</comment>
<keyword evidence="3" id="KW-0809">Transit peptide</keyword>
<evidence type="ECO:0000256" key="2">
    <source>
        <dbReference type="ARBA" id="ARBA00009070"/>
    </source>
</evidence>
<evidence type="ECO:0000256" key="7">
    <source>
        <dbReference type="ARBA" id="ARBA00035190"/>
    </source>
</evidence>
<dbReference type="AlphaFoldDB" id="A0A6U0AY01"/>
<accession>A0A6U0AY01</accession>
<comment type="subcellular location">
    <subcellularLocation>
        <location evidence="1">Mitochondrion</location>
    </subcellularLocation>
</comment>
<gene>
    <name evidence="9" type="ORF">OLUC0939_LOCUS920</name>
    <name evidence="10" type="ORF">OLUC0939_LOCUS929</name>
</gene>
<evidence type="ECO:0000256" key="3">
    <source>
        <dbReference type="ARBA" id="ARBA00022946"/>
    </source>
</evidence>
<dbReference type="InterPro" id="IPR040008">
    <property type="entry name" value="Ribosomal_mL46"/>
</dbReference>
<organism evidence="10">
    <name type="scientific">Ostreococcus sp. 'lucimarinus'</name>
    <dbReference type="NCBI Taxonomy" id="242159"/>
    <lineage>
        <taxon>Eukaryota</taxon>
        <taxon>Viridiplantae</taxon>
        <taxon>Chlorophyta</taxon>
        <taxon>Mamiellophyceae</taxon>
        <taxon>Mamiellales</taxon>
        <taxon>Bathycoccaceae</taxon>
        <taxon>Ostreococcus</taxon>
    </lineage>
</organism>
<proteinExistence type="inferred from homology"/>
<protein>
    <recommendedName>
        <fullName evidence="7">Large ribosomal subunit protein mL46</fullName>
    </recommendedName>
</protein>
<keyword evidence="6" id="KW-0687">Ribonucleoprotein</keyword>
<dbReference type="EMBL" id="HBDX01001047">
    <property type="protein sequence ID" value="CAD8220201.1"/>
    <property type="molecule type" value="Transcribed_RNA"/>
</dbReference>
<dbReference type="InterPro" id="IPR033650">
    <property type="entry name" value="Ribosomal_mL46_NUDIX"/>
</dbReference>
<dbReference type="GO" id="GO:0005762">
    <property type="term" value="C:mitochondrial large ribosomal subunit"/>
    <property type="evidence" value="ECO:0007669"/>
    <property type="project" value="TreeGrafter"/>
</dbReference>
<evidence type="ECO:0000256" key="6">
    <source>
        <dbReference type="ARBA" id="ARBA00023274"/>
    </source>
</evidence>
<keyword evidence="5" id="KW-0496">Mitochondrion</keyword>
<keyword evidence="4" id="KW-0689">Ribosomal protein</keyword>
<evidence type="ECO:0000256" key="1">
    <source>
        <dbReference type="ARBA" id="ARBA00004173"/>
    </source>
</evidence>
<dbReference type="Pfam" id="PF11788">
    <property type="entry name" value="MRP-L46"/>
    <property type="match status" value="1"/>
</dbReference>
<evidence type="ECO:0000313" key="9">
    <source>
        <dbReference type="EMBL" id="CAD8220201.1"/>
    </source>
</evidence>
<evidence type="ECO:0000256" key="4">
    <source>
        <dbReference type="ARBA" id="ARBA00022980"/>
    </source>
</evidence>
<evidence type="ECO:0000259" key="8">
    <source>
        <dbReference type="Pfam" id="PF11788"/>
    </source>
</evidence>
<dbReference type="InterPro" id="IPR021757">
    <property type="entry name" value="Ribosomal_mL46_N"/>
</dbReference>
<name>A0A6U0AY01_9CHLO</name>
<feature type="domain" description="Large ribosomal subunit protein mL46 N-terminal" evidence="8">
    <location>
        <begin position="69"/>
        <end position="127"/>
    </location>
</feature>
<dbReference type="Gene3D" id="3.90.79.10">
    <property type="entry name" value="Nucleoside Triphosphate Pyrophosphohydrolase"/>
    <property type="match status" value="1"/>
</dbReference>
<dbReference type="EMBL" id="HBDX01001058">
    <property type="protein sequence ID" value="CAD8220210.1"/>
    <property type="molecule type" value="Transcribed_RNA"/>
</dbReference>
<sequence length="255" mass="28711">MFRQSLKAARRARAQAFRHSLAQRRGHANANRGTSCAASALGACRDGRSTAASSARSYVAASAAANNSLYGSMLVERIPVVIPEAPAWEREYKEWSEARRDKFRVKLPDQIVEAKGLLDNLPDFEPAPRETEADRTGDRSTLHRKLPEFLFLVVKEKDGKWGFPKSKHDDGETMRQTAERSLKAFAGDSLECWVVGNAPQGHYETADGTTFYYRGSYIEGELELQDGYVEHAWVTKEELGEYFDADHHDLLKRML</sequence>
<evidence type="ECO:0000256" key="5">
    <source>
        <dbReference type="ARBA" id="ARBA00023128"/>
    </source>
</evidence>
<dbReference type="PANTHER" id="PTHR13124">
    <property type="entry name" value="39S RIBOSOMAL PROTEIN L46, MITOCHONDRIAL PRECURSOR-RELATED"/>
    <property type="match status" value="1"/>
</dbReference>
<evidence type="ECO:0000313" key="10">
    <source>
        <dbReference type="EMBL" id="CAD8220210.1"/>
    </source>
</evidence>